<name>A0ABU1W4U2_9GAMM</name>
<keyword evidence="1" id="KW-0418">Kinase</keyword>
<gene>
    <name evidence="1" type="ORF">J2W69_003974</name>
</gene>
<dbReference type="InterPro" id="IPR027417">
    <property type="entry name" value="P-loop_NTPase"/>
</dbReference>
<dbReference type="RefSeq" id="WP_310281722.1">
    <property type="nucleotide sequence ID" value="NZ_JAVDWR010000026.1"/>
</dbReference>
<dbReference type="Gene3D" id="3.40.50.300">
    <property type="entry name" value="P-loop containing nucleotide triphosphate hydrolases"/>
    <property type="match status" value="1"/>
</dbReference>
<keyword evidence="2" id="KW-1185">Reference proteome</keyword>
<accession>A0ABU1W4U2</accession>
<keyword evidence="1" id="KW-0808">Transferase</keyword>
<sequence length="183" mass="21014">MKFVMIYGASGVGKESVGRELARQNGLHLFPQHLAFDIACAVVGFGNTGFEKYQRKICLDAFRALIDKKVAGIVFTFCYVYPASNYFIEGLFELLNEYQIKADFVRLSCDQEEHISRVTSEQRKNTNKIQSKLYLEDYLNRFDFSVDIAEVETFHLNSTGLTVQQSALEIEHYLAKHQKKTFT</sequence>
<dbReference type="SUPFAM" id="SSF52540">
    <property type="entry name" value="P-loop containing nucleoside triphosphate hydrolases"/>
    <property type="match status" value="1"/>
</dbReference>
<protein>
    <submittedName>
        <fullName evidence="1">Adenylate kinase family enzyme</fullName>
    </submittedName>
</protein>
<organism evidence="1 2">
    <name type="scientific">Rheinheimera soli</name>
    <dbReference type="NCBI Taxonomy" id="443616"/>
    <lineage>
        <taxon>Bacteria</taxon>
        <taxon>Pseudomonadati</taxon>
        <taxon>Pseudomonadota</taxon>
        <taxon>Gammaproteobacteria</taxon>
        <taxon>Chromatiales</taxon>
        <taxon>Chromatiaceae</taxon>
        <taxon>Rheinheimera</taxon>
    </lineage>
</organism>
<dbReference type="Proteomes" id="UP001257909">
    <property type="component" value="Unassembled WGS sequence"/>
</dbReference>
<evidence type="ECO:0000313" key="2">
    <source>
        <dbReference type="Proteomes" id="UP001257909"/>
    </source>
</evidence>
<dbReference type="GO" id="GO:0016301">
    <property type="term" value="F:kinase activity"/>
    <property type="evidence" value="ECO:0007669"/>
    <property type="project" value="UniProtKB-KW"/>
</dbReference>
<proteinExistence type="predicted"/>
<reference evidence="1 2" key="1">
    <citation type="submission" date="2023-07" db="EMBL/GenBank/DDBJ databases">
        <title>Sorghum-associated microbial communities from plants grown in Nebraska, USA.</title>
        <authorList>
            <person name="Schachtman D."/>
        </authorList>
    </citation>
    <scope>NUCLEOTIDE SEQUENCE [LARGE SCALE GENOMIC DNA]</scope>
    <source>
        <strain evidence="1 2">4138</strain>
    </source>
</reference>
<comment type="caution">
    <text evidence="1">The sequence shown here is derived from an EMBL/GenBank/DDBJ whole genome shotgun (WGS) entry which is preliminary data.</text>
</comment>
<evidence type="ECO:0000313" key="1">
    <source>
        <dbReference type="EMBL" id="MDR7122991.1"/>
    </source>
</evidence>
<dbReference type="EMBL" id="JAVDWR010000026">
    <property type="protein sequence ID" value="MDR7122991.1"/>
    <property type="molecule type" value="Genomic_DNA"/>
</dbReference>